<dbReference type="RefSeq" id="WP_154779477.1">
    <property type="nucleotide sequence ID" value="NZ_WMBC01000001.1"/>
</dbReference>
<proteinExistence type="predicted"/>
<evidence type="ECO:0000313" key="5">
    <source>
        <dbReference type="Proteomes" id="UP000437824"/>
    </source>
</evidence>
<evidence type="ECO:0000313" key="4">
    <source>
        <dbReference type="EMBL" id="MTD59811.1"/>
    </source>
</evidence>
<dbReference type="GO" id="GO:0016787">
    <property type="term" value="F:hydrolase activity"/>
    <property type="evidence" value="ECO:0007669"/>
    <property type="project" value="UniProtKB-KW"/>
</dbReference>
<dbReference type="AlphaFoldDB" id="A0A844GGI6"/>
<dbReference type="Proteomes" id="UP000437824">
    <property type="component" value="Unassembled WGS sequence"/>
</dbReference>
<organism evidence="4 5">
    <name type="scientific">Blautia luti DSM 14534 = JCM 17040</name>
    <dbReference type="NCBI Taxonomy" id="649762"/>
    <lineage>
        <taxon>Bacteria</taxon>
        <taxon>Bacillati</taxon>
        <taxon>Bacillota</taxon>
        <taxon>Clostridia</taxon>
        <taxon>Lachnospirales</taxon>
        <taxon>Lachnospiraceae</taxon>
        <taxon>Blautia</taxon>
    </lineage>
</organism>
<dbReference type="InterPro" id="IPR042002">
    <property type="entry name" value="Sortase_C"/>
</dbReference>
<keyword evidence="3" id="KW-1133">Transmembrane helix</keyword>
<dbReference type="SUPFAM" id="SSF63817">
    <property type="entry name" value="Sortase"/>
    <property type="match status" value="1"/>
</dbReference>
<evidence type="ECO:0000256" key="3">
    <source>
        <dbReference type="SAM" id="Phobius"/>
    </source>
</evidence>
<keyword evidence="3" id="KW-0812">Transmembrane</keyword>
<dbReference type="InterPro" id="IPR023365">
    <property type="entry name" value="Sortase_dom-sf"/>
</dbReference>
<name>A0A844GGI6_9FIRM</name>
<feature type="active site" description="Acyl-thioester intermediate" evidence="2">
    <location>
        <position position="209"/>
    </location>
</feature>
<dbReference type="NCBIfam" id="TIGR01076">
    <property type="entry name" value="sortase_fam"/>
    <property type="match status" value="1"/>
</dbReference>
<dbReference type="Gene3D" id="2.40.260.10">
    <property type="entry name" value="Sortase"/>
    <property type="match status" value="1"/>
</dbReference>
<gene>
    <name evidence="4" type="ORF">GKZ57_00620</name>
</gene>
<keyword evidence="1" id="KW-0378">Hydrolase</keyword>
<dbReference type="Pfam" id="PF04203">
    <property type="entry name" value="Sortase"/>
    <property type="match status" value="1"/>
</dbReference>
<feature type="active site" description="Proton donor/acceptor" evidence="2">
    <location>
        <position position="147"/>
    </location>
</feature>
<dbReference type="CDD" id="cd05827">
    <property type="entry name" value="Sortase_C"/>
    <property type="match status" value="1"/>
</dbReference>
<evidence type="ECO:0000256" key="2">
    <source>
        <dbReference type="PIRSR" id="PIRSR605754-1"/>
    </source>
</evidence>
<dbReference type="NCBIfam" id="NF033745">
    <property type="entry name" value="class_C_sortase"/>
    <property type="match status" value="1"/>
</dbReference>
<dbReference type="EMBL" id="WMBC01000001">
    <property type="protein sequence ID" value="MTD59811.1"/>
    <property type="molecule type" value="Genomic_DNA"/>
</dbReference>
<feature type="transmembrane region" description="Helical" evidence="3">
    <location>
        <begin position="248"/>
        <end position="267"/>
    </location>
</feature>
<protein>
    <submittedName>
        <fullName evidence="4">Class C sortase</fullName>
    </submittedName>
</protein>
<evidence type="ECO:0000256" key="1">
    <source>
        <dbReference type="ARBA" id="ARBA00022801"/>
    </source>
</evidence>
<sequence length="273" mass="30406">MKKKNLSTIALVLVFFMGLSVLLYPTISDYWNSLHQSQAIATYADSVAEMDEQDYEEMWNAAQEYNEKLFETGHGLGLKKKEKKEYNKLLNVSGTGIMSYIEIPKIKCSLPIYHGTDEGVLQIAIGHIEGSSLPVGGVNTHCVLSGHRGLPSAKLFSNLDKLEEGDIFMIRTLDQTLTYEVDQIRIVLPDEVDDLKIEEGKDLCTLVTCTPYGINTHRLLVRGHRVANREEAEAVRVTADAMQVDNRIVAACIAVPVLLILLAGIFVSGRRKR</sequence>
<accession>A0A844GGI6</accession>
<keyword evidence="3" id="KW-0472">Membrane</keyword>
<reference evidence="4 5" key="1">
    <citation type="submission" date="2019-11" db="EMBL/GenBank/DDBJ databases">
        <title>Draft genome sequence of Blautia luti DSM 14534T, isolated from human stool.</title>
        <authorList>
            <person name="Ortiz R."/>
            <person name="Melis-Arcos F."/>
            <person name="Covarrubias P."/>
            <person name="Cardenas J.P."/>
            <person name="Perez-Donoso J."/>
            <person name="Almonacid D."/>
        </authorList>
    </citation>
    <scope>NUCLEOTIDE SEQUENCE [LARGE SCALE GENOMIC DNA]</scope>
    <source>
        <strain evidence="4 5">DSM 14534</strain>
    </source>
</reference>
<comment type="caution">
    <text evidence="4">The sequence shown here is derived from an EMBL/GenBank/DDBJ whole genome shotgun (WGS) entry which is preliminary data.</text>
</comment>
<dbReference type="InterPro" id="IPR005754">
    <property type="entry name" value="Sortase"/>
</dbReference>